<organism evidence="2 3">
    <name type="scientific">Alicyclobacillus dauci</name>
    <dbReference type="NCBI Taxonomy" id="1475485"/>
    <lineage>
        <taxon>Bacteria</taxon>
        <taxon>Bacillati</taxon>
        <taxon>Bacillota</taxon>
        <taxon>Bacilli</taxon>
        <taxon>Bacillales</taxon>
        <taxon>Alicyclobacillaceae</taxon>
        <taxon>Alicyclobacillus</taxon>
    </lineage>
</organism>
<evidence type="ECO:0000256" key="1">
    <source>
        <dbReference type="SAM" id="Phobius"/>
    </source>
</evidence>
<protein>
    <submittedName>
        <fullName evidence="2">Pro-sigmaK processing inhibitor BofA family protein</fullName>
    </submittedName>
</protein>
<accession>A0ABY6Z4U1</accession>
<proteinExistence type="predicted"/>
<evidence type="ECO:0000313" key="3">
    <source>
        <dbReference type="Proteomes" id="UP001164803"/>
    </source>
</evidence>
<keyword evidence="1" id="KW-1133">Transmembrane helix</keyword>
<dbReference type="EMBL" id="CP104064">
    <property type="protein sequence ID" value="WAH37304.1"/>
    <property type="molecule type" value="Genomic_DNA"/>
</dbReference>
<dbReference type="RefSeq" id="WP_268044779.1">
    <property type="nucleotide sequence ID" value="NZ_CP104064.1"/>
</dbReference>
<keyword evidence="3" id="KW-1185">Reference proteome</keyword>
<dbReference type="Proteomes" id="UP001164803">
    <property type="component" value="Chromosome"/>
</dbReference>
<feature type="transmembrane region" description="Helical" evidence="1">
    <location>
        <begin position="6"/>
        <end position="24"/>
    </location>
</feature>
<reference evidence="2" key="1">
    <citation type="submission" date="2022-08" db="EMBL/GenBank/DDBJ databases">
        <title>Alicyclobacillus dauci DSM2870, complete genome.</title>
        <authorList>
            <person name="Wang Q."/>
            <person name="Cai R."/>
            <person name="Wang Z."/>
        </authorList>
    </citation>
    <scope>NUCLEOTIDE SEQUENCE</scope>
    <source>
        <strain evidence="2">DSM 28700</strain>
    </source>
</reference>
<name>A0ABY6Z4U1_9BACL</name>
<evidence type="ECO:0000313" key="2">
    <source>
        <dbReference type="EMBL" id="WAH37304.1"/>
    </source>
</evidence>
<dbReference type="InterPro" id="IPR010001">
    <property type="entry name" value="BofA"/>
</dbReference>
<dbReference type="NCBIfam" id="TIGR02862">
    <property type="entry name" value="spore_BofA"/>
    <property type="match status" value="1"/>
</dbReference>
<gene>
    <name evidence="2" type="ORF">NZD86_01795</name>
</gene>
<dbReference type="Pfam" id="PF07441">
    <property type="entry name" value="BofA"/>
    <property type="match status" value="1"/>
</dbReference>
<feature type="transmembrane region" description="Helical" evidence="1">
    <location>
        <begin position="31"/>
        <end position="52"/>
    </location>
</feature>
<keyword evidence="1" id="KW-0812">Transmembrane</keyword>
<feature type="transmembrane region" description="Helical" evidence="1">
    <location>
        <begin position="64"/>
        <end position="87"/>
    </location>
</feature>
<keyword evidence="1" id="KW-0472">Membrane</keyword>
<sequence>MHIPAIWLWVGVVIVVALLIGQFFRKPGQVAWVILRNIVLGCLFVFAVNWVGSYAHFHLPFNPLTALTAGFLGIPGVAALIALKLWIFTGN</sequence>